<comment type="cofactor">
    <cofactor evidence="1">
        <name>heme</name>
        <dbReference type="ChEBI" id="CHEBI:30413"/>
    </cofactor>
</comment>
<reference evidence="8 9" key="1">
    <citation type="submission" date="2023-02" db="EMBL/GenBank/DDBJ databases">
        <title>LHISI_Scaffold_Assembly.</title>
        <authorList>
            <person name="Stuart O.P."/>
            <person name="Cleave R."/>
            <person name="Magrath M.J.L."/>
            <person name="Mikheyev A.S."/>
        </authorList>
    </citation>
    <scope>NUCLEOTIDE SEQUENCE [LARGE SCALE GENOMIC DNA]</scope>
    <source>
        <strain evidence="8">Daus_M_001</strain>
        <tissue evidence="8">Leg muscle</tissue>
    </source>
</reference>
<dbReference type="InterPro" id="IPR036396">
    <property type="entry name" value="Cyt_P450_sf"/>
</dbReference>
<dbReference type="SUPFAM" id="SSF48264">
    <property type="entry name" value="Cytochrome P450"/>
    <property type="match status" value="2"/>
</dbReference>
<comment type="caution">
    <text evidence="8">The sequence shown here is derived from an EMBL/GenBank/DDBJ whole genome shotgun (WGS) entry which is preliminary data.</text>
</comment>
<protein>
    <recommendedName>
        <fullName evidence="10">Cytochrome P450</fullName>
    </recommendedName>
</protein>
<organism evidence="8 9">
    <name type="scientific">Dryococelus australis</name>
    <dbReference type="NCBI Taxonomy" id="614101"/>
    <lineage>
        <taxon>Eukaryota</taxon>
        <taxon>Metazoa</taxon>
        <taxon>Ecdysozoa</taxon>
        <taxon>Arthropoda</taxon>
        <taxon>Hexapoda</taxon>
        <taxon>Insecta</taxon>
        <taxon>Pterygota</taxon>
        <taxon>Neoptera</taxon>
        <taxon>Polyneoptera</taxon>
        <taxon>Phasmatodea</taxon>
        <taxon>Verophasmatodea</taxon>
        <taxon>Anareolatae</taxon>
        <taxon>Phasmatidae</taxon>
        <taxon>Eurycanthinae</taxon>
        <taxon>Dryococelus</taxon>
    </lineage>
</organism>
<evidence type="ECO:0000256" key="6">
    <source>
        <dbReference type="ARBA" id="ARBA00023004"/>
    </source>
</evidence>
<evidence type="ECO:0000256" key="5">
    <source>
        <dbReference type="ARBA" id="ARBA00023002"/>
    </source>
</evidence>
<keyword evidence="5" id="KW-0560">Oxidoreductase</keyword>
<evidence type="ECO:0000313" key="9">
    <source>
        <dbReference type="Proteomes" id="UP001159363"/>
    </source>
</evidence>
<evidence type="ECO:0000256" key="3">
    <source>
        <dbReference type="ARBA" id="ARBA00022617"/>
    </source>
</evidence>
<evidence type="ECO:0008006" key="10">
    <source>
        <dbReference type="Google" id="ProtNLM"/>
    </source>
</evidence>
<dbReference type="PANTHER" id="PTHR24291:SF187">
    <property type="entry name" value="CYTOCHROME P450 4AE1-RELATED"/>
    <property type="match status" value="1"/>
</dbReference>
<dbReference type="InterPro" id="IPR050196">
    <property type="entry name" value="Cytochrome_P450_Monoox"/>
</dbReference>
<dbReference type="Pfam" id="PF00067">
    <property type="entry name" value="p450"/>
    <property type="match status" value="1"/>
</dbReference>
<name>A0ABQ9HVV7_9NEOP</name>
<evidence type="ECO:0000256" key="2">
    <source>
        <dbReference type="ARBA" id="ARBA00010617"/>
    </source>
</evidence>
<keyword evidence="9" id="KW-1185">Reference proteome</keyword>
<dbReference type="InterPro" id="IPR002402">
    <property type="entry name" value="Cyt_P450_E_grp-II"/>
</dbReference>
<dbReference type="Proteomes" id="UP001159363">
    <property type="component" value="Chromosome 3"/>
</dbReference>
<comment type="similarity">
    <text evidence="2">Belongs to the cytochrome P450 family.</text>
</comment>
<accession>A0ABQ9HVV7</accession>
<keyword evidence="6" id="KW-0408">Iron</keyword>
<gene>
    <name evidence="8" type="ORF">PR048_008002</name>
</gene>
<proteinExistence type="inferred from homology"/>
<evidence type="ECO:0000256" key="7">
    <source>
        <dbReference type="ARBA" id="ARBA00023033"/>
    </source>
</evidence>
<keyword evidence="4" id="KW-0479">Metal-binding</keyword>
<keyword evidence="3" id="KW-0349">Heme</keyword>
<evidence type="ECO:0000256" key="1">
    <source>
        <dbReference type="ARBA" id="ARBA00001971"/>
    </source>
</evidence>
<dbReference type="PRINTS" id="PR00464">
    <property type="entry name" value="EP450II"/>
</dbReference>
<dbReference type="PANTHER" id="PTHR24291">
    <property type="entry name" value="CYTOCHROME P450 FAMILY 4"/>
    <property type="match status" value="1"/>
</dbReference>
<dbReference type="InterPro" id="IPR001128">
    <property type="entry name" value="Cyt_P450"/>
</dbReference>
<sequence>MDPALPGTRTLESFCRKPARNQLRHEDFFDASLNLADHYGSLLRIWSGPYLFVAVLDPRYLDVVLSSNAQFEKSANYRFLLPWIDRGLLTLTGKVERCKKQLRNEGVGAKVDNRGNRQTSGIVRHDSHIRRSRRHPTKPQFYLINYTIAAYSVRILTNSIELLCFAGQQWKKHRRIITPTFHFQNLENFLEVVHSNGHKMIEKLKIEVDGPDIDISQYISLCTLDIIAETGMGITIDAQDNDEADFVRATRTMGNIVILRAFKLLYYWDPPFQLLPTGKLQKDSLQVPHALSTQQDHDPRHDALKTREKLLYITPGRLNTPPQSPDFNPIKNLWHMEIRGSMTGGSVKLPTRPTLAMSASVHLVSHVRNW</sequence>
<evidence type="ECO:0000313" key="8">
    <source>
        <dbReference type="EMBL" id="KAJ8888511.1"/>
    </source>
</evidence>
<dbReference type="Gene3D" id="1.10.630.10">
    <property type="entry name" value="Cytochrome P450"/>
    <property type="match status" value="2"/>
</dbReference>
<keyword evidence="7" id="KW-0503">Monooxygenase</keyword>
<evidence type="ECO:0000256" key="4">
    <source>
        <dbReference type="ARBA" id="ARBA00022723"/>
    </source>
</evidence>
<dbReference type="EMBL" id="JARBHB010000003">
    <property type="protein sequence ID" value="KAJ8888511.1"/>
    <property type="molecule type" value="Genomic_DNA"/>
</dbReference>